<keyword evidence="3" id="KW-1185">Reference proteome</keyword>
<gene>
    <name evidence="2" type="ORF">HA039_25740</name>
</gene>
<dbReference type="EMBL" id="CP050177">
    <property type="protein sequence ID" value="QIQ05230.1"/>
    <property type="molecule type" value="Genomic_DNA"/>
</dbReference>
<dbReference type="KEGG" id="slia:HA039_25740"/>
<evidence type="ECO:0000313" key="2">
    <source>
        <dbReference type="EMBL" id="QIQ05230.1"/>
    </source>
</evidence>
<evidence type="ECO:0000313" key="3">
    <source>
        <dbReference type="Proteomes" id="UP000501179"/>
    </source>
</evidence>
<sequence>MAKNKNRDRNKQQAPSTEARGSEESRSSEDRSEQVQSRITPSDMPHKGKQKRFGHN</sequence>
<feature type="compositionally biased region" description="Basic residues" evidence="1">
    <location>
        <begin position="47"/>
        <end position="56"/>
    </location>
</feature>
<feature type="compositionally biased region" description="Basic and acidic residues" evidence="1">
    <location>
        <begin position="1"/>
        <end position="11"/>
    </location>
</feature>
<dbReference type="RefSeq" id="WP_167033741.1">
    <property type="nucleotide sequence ID" value="NZ_CP050177.1"/>
</dbReference>
<organism evidence="2 3">
    <name type="scientific">Streptomyces liangshanensis</name>
    <dbReference type="NCBI Taxonomy" id="2717324"/>
    <lineage>
        <taxon>Bacteria</taxon>
        <taxon>Bacillati</taxon>
        <taxon>Actinomycetota</taxon>
        <taxon>Actinomycetes</taxon>
        <taxon>Kitasatosporales</taxon>
        <taxon>Streptomycetaceae</taxon>
        <taxon>Streptomyces</taxon>
    </lineage>
</organism>
<evidence type="ECO:0000256" key="1">
    <source>
        <dbReference type="SAM" id="MobiDB-lite"/>
    </source>
</evidence>
<proteinExistence type="predicted"/>
<reference evidence="2 3" key="1">
    <citation type="submission" date="2020-03" db="EMBL/GenBank/DDBJ databases">
        <title>A novel species.</title>
        <authorList>
            <person name="Gao J."/>
        </authorList>
    </citation>
    <scope>NUCLEOTIDE SEQUENCE [LARGE SCALE GENOMIC DNA]</scope>
    <source>
        <strain evidence="2 3">QMT-12</strain>
    </source>
</reference>
<dbReference type="Proteomes" id="UP000501179">
    <property type="component" value="Chromosome"/>
</dbReference>
<feature type="region of interest" description="Disordered" evidence="1">
    <location>
        <begin position="1"/>
        <end position="56"/>
    </location>
</feature>
<evidence type="ECO:0008006" key="4">
    <source>
        <dbReference type="Google" id="ProtNLM"/>
    </source>
</evidence>
<feature type="compositionally biased region" description="Basic and acidic residues" evidence="1">
    <location>
        <begin position="20"/>
        <end position="33"/>
    </location>
</feature>
<protein>
    <recommendedName>
        <fullName evidence="4">Small hydrophilic protein</fullName>
    </recommendedName>
</protein>
<dbReference type="AlphaFoldDB" id="A0A6G9H422"/>
<accession>A0A6G9H422</accession>
<name>A0A6G9H422_9ACTN</name>